<dbReference type="Proteomes" id="UP000886886">
    <property type="component" value="Unassembled WGS sequence"/>
</dbReference>
<dbReference type="Pfam" id="PF17651">
    <property type="entry name" value="Raco_middle"/>
    <property type="match status" value="1"/>
</dbReference>
<dbReference type="EMBL" id="DVFT01000139">
    <property type="protein sequence ID" value="HIQ96719.1"/>
    <property type="molecule type" value="Genomic_DNA"/>
</dbReference>
<dbReference type="Pfam" id="PF17650">
    <property type="entry name" value="RACo_linker"/>
    <property type="match status" value="1"/>
</dbReference>
<dbReference type="PANTHER" id="PTHR42895:SF1">
    <property type="entry name" value="IRON-SULFUR CLUSTER PROTEIN"/>
    <property type="match status" value="1"/>
</dbReference>
<organism evidence="5 6">
    <name type="scientific">Candidatus Limivivens merdigallinarum</name>
    <dbReference type="NCBI Taxonomy" id="2840859"/>
    <lineage>
        <taxon>Bacteria</taxon>
        <taxon>Bacillati</taxon>
        <taxon>Bacillota</taxon>
        <taxon>Clostridia</taxon>
        <taxon>Lachnospirales</taxon>
        <taxon>Lachnospiraceae</taxon>
        <taxon>Lachnospiraceae incertae sedis</taxon>
        <taxon>Candidatus Limivivens</taxon>
    </lineage>
</organism>
<dbReference type="Gene3D" id="3.30.420.480">
    <property type="entry name" value="Domain of unknown function (DUF4445)"/>
    <property type="match status" value="1"/>
</dbReference>
<proteinExistence type="predicted"/>
<gene>
    <name evidence="5" type="ORF">IAB26_09165</name>
</gene>
<dbReference type="InterPro" id="IPR027980">
    <property type="entry name" value="RACo_C"/>
</dbReference>
<dbReference type="PANTHER" id="PTHR42895">
    <property type="entry name" value="IRON-SULFUR CLUSTER-BINDING PROTEIN-RELATED"/>
    <property type="match status" value="1"/>
</dbReference>
<sequence length="511" mass="55664">MNGLSQKRYLKLSPPTKEDQRSFRQRILDGLGMEEGQVRIPASALRSLYPLCEEAGWELTVSLGFDGFSWVVLNLEKGDTAGEHLGIAVDLGSTTVVLSLMDMNTGESLGKVSVFNRQIAHGQDILSRIFYSKDHPEALEELRLNTVKSIQEGMELLSGETGKKASKALSMVIAGNTAMIHFLVGMDAFSVFAAPYAVRADRTGFLAAGELGIPISGYVYCFPAKANYLGGDIISGLTAVGIQKKEKVNVFFDVGTNGELVVGNREFLVCGAGAAGPALEGEVVKTGMRAVDGAVDAVSMEDGAIRLHTIGEKPPIGICGSGIVDLVAELFLSGWIDFRGRYVEEASPWIQYDGEYEEYAVEYAPGLKFYQSDIEEFLRTKAAAYTMMEYILDAVGLTLDDVEGFYMAGAFGAHIRKESAVAIGMYPDVELGRIHQVGNSSLLGAEQMLLDRSLLREAEGILDLMEYVQFGAVDNFLQIMNAAMALPHMDLGRFPAVQKELLRRQTQKEKK</sequence>
<dbReference type="AlphaFoldDB" id="A0A9D0ZVU4"/>
<comment type="caution">
    <text evidence="5">The sequence shown here is derived from an EMBL/GenBank/DDBJ whole genome shotgun (WGS) entry which is preliminary data.</text>
</comment>
<feature type="domain" description="RACo C-terminal" evidence="2">
    <location>
        <begin position="248"/>
        <end position="497"/>
    </location>
</feature>
<feature type="domain" description="RACo-like middle region" evidence="4">
    <location>
        <begin position="85"/>
        <end position="245"/>
    </location>
</feature>
<evidence type="ECO:0000259" key="3">
    <source>
        <dbReference type="Pfam" id="PF17650"/>
    </source>
</evidence>
<reference evidence="5" key="2">
    <citation type="journal article" date="2021" name="PeerJ">
        <title>Extensive microbial diversity within the chicken gut microbiome revealed by metagenomics and culture.</title>
        <authorList>
            <person name="Gilroy R."/>
            <person name="Ravi A."/>
            <person name="Getino M."/>
            <person name="Pursley I."/>
            <person name="Horton D.L."/>
            <person name="Alikhan N.F."/>
            <person name="Baker D."/>
            <person name="Gharbi K."/>
            <person name="Hall N."/>
            <person name="Watson M."/>
            <person name="Adriaenssens E.M."/>
            <person name="Foster-Nyarko E."/>
            <person name="Jarju S."/>
            <person name="Secka A."/>
            <person name="Antonio M."/>
            <person name="Oren A."/>
            <person name="Chaudhuri R.R."/>
            <person name="La Ragione R."/>
            <person name="Hildebrand F."/>
            <person name="Pallen M.J."/>
        </authorList>
    </citation>
    <scope>NUCLEOTIDE SEQUENCE</scope>
    <source>
        <strain evidence="5">ChiSjej3B21-11622</strain>
    </source>
</reference>
<dbReference type="Pfam" id="PF14574">
    <property type="entry name" value="RACo_C_ter"/>
    <property type="match status" value="1"/>
</dbReference>
<dbReference type="InterPro" id="IPR042259">
    <property type="entry name" value="Raco-like_middle_sf"/>
</dbReference>
<evidence type="ECO:0000259" key="4">
    <source>
        <dbReference type="Pfam" id="PF17651"/>
    </source>
</evidence>
<name>A0A9D0ZVU4_9FIRM</name>
<dbReference type="InterPro" id="IPR040506">
    <property type="entry name" value="RACo_linker"/>
</dbReference>
<dbReference type="InterPro" id="IPR052911">
    <property type="entry name" value="Corrinoid_activation_enz"/>
</dbReference>
<evidence type="ECO:0000313" key="6">
    <source>
        <dbReference type="Proteomes" id="UP000886886"/>
    </source>
</evidence>
<feature type="region of interest" description="Disordered" evidence="1">
    <location>
        <begin position="1"/>
        <end position="20"/>
    </location>
</feature>
<protein>
    <submittedName>
        <fullName evidence="5">DUF4445 domain-containing protein</fullName>
    </submittedName>
</protein>
<reference evidence="5" key="1">
    <citation type="submission" date="2020-10" db="EMBL/GenBank/DDBJ databases">
        <authorList>
            <person name="Gilroy R."/>
        </authorList>
    </citation>
    <scope>NUCLEOTIDE SEQUENCE</scope>
    <source>
        <strain evidence="5">ChiSjej3B21-11622</strain>
    </source>
</reference>
<evidence type="ECO:0000313" key="5">
    <source>
        <dbReference type="EMBL" id="HIQ96719.1"/>
    </source>
</evidence>
<dbReference type="InterPro" id="IPR041414">
    <property type="entry name" value="Raco-like_middle"/>
</dbReference>
<evidence type="ECO:0000256" key="1">
    <source>
        <dbReference type="SAM" id="MobiDB-lite"/>
    </source>
</evidence>
<accession>A0A9D0ZVU4</accession>
<evidence type="ECO:0000259" key="2">
    <source>
        <dbReference type="Pfam" id="PF14574"/>
    </source>
</evidence>
<feature type="domain" description="RACo linker region" evidence="3">
    <location>
        <begin position="4"/>
        <end position="81"/>
    </location>
</feature>
<dbReference type="Gene3D" id="3.10.20.880">
    <property type="match status" value="1"/>
</dbReference>